<dbReference type="PROSITE" id="PS51257">
    <property type="entry name" value="PROKAR_LIPOPROTEIN"/>
    <property type="match status" value="1"/>
</dbReference>
<dbReference type="RefSeq" id="WP_064832605.1">
    <property type="nucleotide sequence ID" value="NZ_CP013568.1"/>
</dbReference>
<protein>
    <recommendedName>
        <fullName evidence="4">Lipoprotein</fullName>
    </recommendedName>
</protein>
<evidence type="ECO:0008006" key="4">
    <source>
        <dbReference type="Google" id="ProtNLM"/>
    </source>
</evidence>
<accession>A0ABN4QGC9</accession>
<evidence type="ECO:0000256" key="1">
    <source>
        <dbReference type="SAM" id="SignalP"/>
    </source>
</evidence>
<keyword evidence="3" id="KW-1185">Reference proteome</keyword>
<reference evidence="2 3" key="1">
    <citation type="submission" date="2015-11" db="EMBL/GenBank/DDBJ databases">
        <title>The limits of bacterial species coexistence and the symbiotic plasmid transference in sympatric Rhizobium populations.</title>
        <authorList>
            <person name="Perez-Carrascal O.M."/>
            <person name="VanInsberghe D."/>
            <person name="Juarez S."/>
            <person name="Polz M.F."/>
            <person name="Vinuesa P."/>
            <person name="Gonzalez V."/>
        </authorList>
    </citation>
    <scope>NUCLEOTIDE SEQUENCE [LARGE SCALE GENOMIC DNA]</scope>
    <source>
        <strain evidence="2 3">N771</strain>
    </source>
</reference>
<sequence length="95" mass="10381">MARSALILTLALLAGCQSLNGRASIAAAVEGQARASVPFPDLPEACVAKMGRVRPGDEPWVIVQKRWQILAENRDRQADDCAAWGRDMQTRYGSR</sequence>
<dbReference type="EMBL" id="CP013568">
    <property type="protein sequence ID" value="ANL84691.1"/>
    <property type="molecule type" value="Genomic_DNA"/>
</dbReference>
<name>A0ABN4QGC9_9HYPH</name>
<feature type="chain" id="PRO_5046649004" description="Lipoprotein" evidence="1">
    <location>
        <begin position="24"/>
        <end position="95"/>
    </location>
</feature>
<organism evidence="2 3">
    <name type="scientific">Rhizobium phaseoli</name>
    <dbReference type="NCBI Taxonomy" id="396"/>
    <lineage>
        <taxon>Bacteria</taxon>
        <taxon>Pseudomonadati</taxon>
        <taxon>Pseudomonadota</taxon>
        <taxon>Alphaproteobacteria</taxon>
        <taxon>Hyphomicrobiales</taxon>
        <taxon>Rhizobiaceae</taxon>
        <taxon>Rhizobium/Agrobacterium group</taxon>
        <taxon>Rhizobium</taxon>
    </lineage>
</organism>
<proteinExistence type="predicted"/>
<gene>
    <name evidence="2" type="ORF">AMC81_CH01910</name>
</gene>
<evidence type="ECO:0000313" key="3">
    <source>
        <dbReference type="Proteomes" id="UP000078551"/>
    </source>
</evidence>
<evidence type="ECO:0000313" key="2">
    <source>
        <dbReference type="EMBL" id="ANL84691.1"/>
    </source>
</evidence>
<dbReference type="Proteomes" id="UP000078551">
    <property type="component" value="Chromosome"/>
</dbReference>
<feature type="signal peptide" evidence="1">
    <location>
        <begin position="1"/>
        <end position="23"/>
    </location>
</feature>
<keyword evidence="1" id="KW-0732">Signal</keyword>